<evidence type="ECO:0000313" key="1">
    <source>
        <dbReference type="EMBL" id="KKM97329.1"/>
    </source>
</evidence>
<organism evidence="1">
    <name type="scientific">marine sediment metagenome</name>
    <dbReference type="NCBI Taxonomy" id="412755"/>
    <lineage>
        <taxon>unclassified sequences</taxon>
        <taxon>metagenomes</taxon>
        <taxon>ecological metagenomes</taxon>
    </lineage>
</organism>
<protein>
    <submittedName>
        <fullName evidence="1">Uncharacterized protein</fullName>
    </submittedName>
</protein>
<dbReference type="InterPro" id="IPR024411">
    <property type="entry name" value="Tail_terminator_phage"/>
</dbReference>
<accession>A0A0F9LQG9</accession>
<dbReference type="EMBL" id="LAZR01005761">
    <property type="protein sequence ID" value="KKM97329.1"/>
    <property type="molecule type" value="Genomic_DNA"/>
</dbReference>
<dbReference type="Pfam" id="PF12691">
    <property type="entry name" value="Phage_tail_terminator_6"/>
    <property type="match status" value="1"/>
</dbReference>
<name>A0A0F9LQG9_9ZZZZ</name>
<sequence length="175" mass="19198">MSRLDGMAFGSLGRGSSNGIVSGITFGSWGKIVDDFLALVINSPAFDVAFFLEDAGLGTREIDIFVGREPETPDNTITIYDTGGFPPSPKYLRDNPSVQIKVRSATDDRKTTADILKDIRNVLLNSGDRISGGSIYIQYYEFGGIIDLGVDKQGRFIMVSNYRLVRTLSITTNRE</sequence>
<gene>
    <name evidence="1" type="ORF">LCGC14_1169170</name>
</gene>
<comment type="caution">
    <text evidence="1">The sequence shown here is derived from an EMBL/GenBank/DDBJ whole genome shotgun (WGS) entry which is preliminary data.</text>
</comment>
<proteinExistence type="predicted"/>
<reference evidence="1" key="1">
    <citation type="journal article" date="2015" name="Nature">
        <title>Complex archaea that bridge the gap between prokaryotes and eukaryotes.</title>
        <authorList>
            <person name="Spang A."/>
            <person name="Saw J.H."/>
            <person name="Jorgensen S.L."/>
            <person name="Zaremba-Niedzwiedzka K."/>
            <person name="Martijn J."/>
            <person name="Lind A.E."/>
            <person name="van Eijk R."/>
            <person name="Schleper C."/>
            <person name="Guy L."/>
            <person name="Ettema T.J."/>
        </authorList>
    </citation>
    <scope>NUCLEOTIDE SEQUENCE</scope>
</reference>
<dbReference type="AlphaFoldDB" id="A0A0F9LQG9"/>